<gene>
    <name evidence="2" type="ORF">IMCC3135_30805</name>
</gene>
<sequence length="274" mass="31514">MDYKVNEEYAEALVEFGFERKDENSYTVHFKQISTGESIYLAKSKKRKNKTAIIHPGYKYAIGMLDLNDQLHLAEQDEYFYHDSSLSEFPKRFRKKEIKYPSHYGIGISIEKLSAVEAFCEFISATLCKSELQIDLDEINDNSKKLSATDIQALVLARRGHGPWKESLREHCGCCFLTGCTIEKLLIGSHIKPWSQSTDVERLDSFNGLLLRADVDALFDAGLVTFMDGGEIKVSSGISEKEYKMLPFDLDLRIKILNSKHLPYLEFHRKYVFR</sequence>
<protein>
    <recommendedName>
        <fullName evidence="1">HNH nuclease domain-containing protein</fullName>
    </recommendedName>
</protein>
<proteinExistence type="predicted"/>
<organism evidence="2 3">
    <name type="scientific">Granulosicoccus antarcticus IMCC3135</name>
    <dbReference type="NCBI Taxonomy" id="1192854"/>
    <lineage>
        <taxon>Bacteria</taxon>
        <taxon>Pseudomonadati</taxon>
        <taxon>Pseudomonadota</taxon>
        <taxon>Gammaproteobacteria</taxon>
        <taxon>Chromatiales</taxon>
        <taxon>Granulosicoccaceae</taxon>
        <taxon>Granulosicoccus</taxon>
    </lineage>
</organism>
<dbReference type="AlphaFoldDB" id="A0A2Z2P466"/>
<dbReference type="EMBL" id="CP018632">
    <property type="protein sequence ID" value="ASJ76210.1"/>
    <property type="molecule type" value="Genomic_DNA"/>
</dbReference>
<reference evidence="2 3" key="1">
    <citation type="submission" date="2016-12" db="EMBL/GenBank/DDBJ databases">
        <authorList>
            <person name="Song W.-J."/>
            <person name="Kurnit D.M."/>
        </authorList>
    </citation>
    <scope>NUCLEOTIDE SEQUENCE [LARGE SCALE GENOMIC DNA]</scope>
    <source>
        <strain evidence="2 3">IMCC3135</strain>
    </source>
</reference>
<evidence type="ECO:0000313" key="3">
    <source>
        <dbReference type="Proteomes" id="UP000250079"/>
    </source>
</evidence>
<evidence type="ECO:0000313" key="2">
    <source>
        <dbReference type="EMBL" id="ASJ76210.1"/>
    </source>
</evidence>
<name>A0A2Z2P466_9GAMM</name>
<dbReference type="OrthoDB" id="529575at2"/>
<accession>A0A2Z2P466</accession>
<feature type="domain" description="HNH nuclease" evidence="1">
    <location>
        <begin position="175"/>
        <end position="226"/>
    </location>
</feature>
<evidence type="ECO:0000259" key="1">
    <source>
        <dbReference type="Pfam" id="PF13391"/>
    </source>
</evidence>
<dbReference type="InterPro" id="IPR003615">
    <property type="entry name" value="HNH_nuc"/>
</dbReference>
<dbReference type="RefSeq" id="WP_088921013.1">
    <property type="nucleotide sequence ID" value="NZ_CP018632.1"/>
</dbReference>
<keyword evidence="3" id="KW-1185">Reference proteome</keyword>
<dbReference type="KEGG" id="gai:IMCC3135_30805"/>
<dbReference type="Pfam" id="PF13391">
    <property type="entry name" value="HNH_2"/>
    <property type="match status" value="1"/>
</dbReference>
<dbReference type="Proteomes" id="UP000250079">
    <property type="component" value="Chromosome"/>
</dbReference>